<dbReference type="Gene3D" id="1.10.10.10">
    <property type="entry name" value="Winged helix-like DNA-binding domain superfamily/Winged helix DNA-binding domain"/>
    <property type="match status" value="1"/>
</dbReference>
<reference evidence="8" key="2">
    <citation type="submission" date="2015-07" db="EMBL/GenBank/DDBJ databases">
        <title>MeaNS - Measles Nucleotide Surveillance Program.</title>
        <authorList>
            <person name="Tran T."/>
            <person name="Druce J."/>
        </authorList>
    </citation>
    <scope>NUCLEOTIDE SEQUENCE</scope>
    <source>
        <strain evidence="8">DSM 9887</strain>
    </source>
</reference>
<dbReference type="Pfam" id="PF04542">
    <property type="entry name" value="Sigma70_r2"/>
    <property type="match status" value="1"/>
</dbReference>
<evidence type="ECO:0000313" key="10">
    <source>
        <dbReference type="Proteomes" id="UP000319578"/>
    </source>
</evidence>
<dbReference type="EMBL" id="LGIQ01000017">
    <property type="protein sequence ID" value="KNB68793.1"/>
    <property type="molecule type" value="Genomic_DNA"/>
</dbReference>
<dbReference type="Proteomes" id="UP000319578">
    <property type="component" value="Unassembled WGS sequence"/>
</dbReference>
<reference evidence="9" key="1">
    <citation type="submission" date="2015-07" db="EMBL/GenBank/DDBJ databases">
        <title>Genome sequencing project for genomic taxonomy and phylogenomics of Bacillus-like bacteria.</title>
        <authorList>
            <person name="Liu B."/>
            <person name="Wang J."/>
            <person name="Zhu Y."/>
            <person name="Liu G."/>
            <person name="Chen Q."/>
            <person name="Chen Z."/>
            <person name="Lan J."/>
            <person name="Che J."/>
            <person name="Ge C."/>
            <person name="Shi H."/>
            <person name="Pan Z."/>
            <person name="Liu X."/>
        </authorList>
    </citation>
    <scope>NUCLEOTIDE SEQUENCE [LARGE SCALE GENOMIC DNA]</scope>
    <source>
        <strain evidence="9">DSM 9887</strain>
    </source>
</reference>
<evidence type="ECO:0000259" key="6">
    <source>
        <dbReference type="Pfam" id="PF08281"/>
    </source>
</evidence>
<sequence length="188" mass="22558">MKDDNQCVREVLAGNKDAYGFLIHKYKDKIYTLLLRMIHNNQDAQDLTQECFIKAYHYLHSFDSERKFSSWLYRIATNLCLNAIQARQKNLRHPVEWDDEWLVDEDSPETILLQKEHITEIREVVEELPEPYRLVLLLRYLEDMSYQEMSTVLEVPISTIQVRLHRAKLKLRMRFQSSWEGGRTNEVR</sequence>
<gene>
    <name evidence="7" type="primary">sigW_3</name>
    <name evidence="8" type="ORF">ADS79_33105</name>
    <name evidence="7" type="ORF">BRE01_30200</name>
</gene>
<evidence type="ECO:0000313" key="7">
    <source>
        <dbReference type="EMBL" id="GED69318.1"/>
    </source>
</evidence>
<feature type="domain" description="RNA polymerase sigma-70 region 2" evidence="5">
    <location>
        <begin position="22"/>
        <end position="88"/>
    </location>
</feature>
<organism evidence="8 9">
    <name type="scientific">Brevibacillus reuszeri</name>
    <dbReference type="NCBI Taxonomy" id="54915"/>
    <lineage>
        <taxon>Bacteria</taxon>
        <taxon>Bacillati</taxon>
        <taxon>Bacillota</taxon>
        <taxon>Bacilli</taxon>
        <taxon>Bacillales</taxon>
        <taxon>Paenibacillaceae</taxon>
        <taxon>Brevibacillus</taxon>
    </lineage>
</organism>
<dbReference type="Pfam" id="PF08281">
    <property type="entry name" value="Sigma70_r4_2"/>
    <property type="match status" value="1"/>
</dbReference>
<keyword evidence="2" id="KW-0805">Transcription regulation</keyword>
<accession>A0A0K9YJA9</accession>
<feature type="domain" description="RNA polymerase sigma factor 70 region 4 type 2" evidence="6">
    <location>
        <begin position="120"/>
        <end position="171"/>
    </location>
</feature>
<evidence type="ECO:0000256" key="2">
    <source>
        <dbReference type="ARBA" id="ARBA00023015"/>
    </source>
</evidence>
<keyword evidence="3" id="KW-0731">Sigma factor</keyword>
<dbReference type="GO" id="GO:0003677">
    <property type="term" value="F:DNA binding"/>
    <property type="evidence" value="ECO:0007669"/>
    <property type="project" value="InterPro"/>
</dbReference>
<comment type="caution">
    <text evidence="8">The sequence shown here is derived from an EMBL/GenBank/DDBJ whole genome shotgun (WGS) entry which is preliminary data.</text>
</comment>
<evidence type="ECO:0000259" key="5">
    <source>
        <dbReference type="Pfam" id="PF04542"/>
    </source>
</evidence>
<dbReference type="InterPro" id="IPR036388">
    <property type="entry name" value="WH-like_DNA-bd_sf"/>
</dbReference>
<dbReference type="PATRIC" id="fig|54915.3.peg.740"/>
<dbReference type="NCBIfam" id="TIGR02937">
    <property type="entry name" value="sigma70-ECF"/>
    <property type="match status" value="1"/>
</dbReference>
<reference evidence="7 10" key="3">
    <citation type="submission" date="2019-06" db="EMBL/GenBank/DDBJ databases">
        <title>Whole genome shotgun sequence of Brevibacillus reuszeri NBRC 15719.</title>
        <authorList>
            <person name="Hosoyama A."/>
            <person name="Uohara A."/>
            <person name="Ohji S."/>
            <person name="Ichikawa N."/>
        </authorList>
    </citation>
    <scope>NUCLEOTIDE SEQUENCE [LARGE SCALE GENOMIC DNA]</scope>
    <source>
        <strain evidence="7 10">NBRC 15719</strain>
    </source>
</reference>
<dbReference type="PANTHER" id="PTHR43133:SF51">
    <property type="entry name" value="RNA POLYMERASE SIGMA FACTOR"/>
    <property type="match status" value="1"/>
</dbReference>
<dbReference type="AlphaFoldDB" id="A0A0K9YJA9"/>
<dbReference type="Proteomes" id="UP000036834">
    <property type="component" value="Unassembled WGS sequence"/>
</dbReference>
<protein>
    <submittedName>
        <fullName evidence="7">ECF RNA polymerase sigma factor SigW</fullName>
    </submittedName>
</protein>
<comment type="similarity">
    <text evidence="1">Belongs to the sigma-70 factor family. ECF subfamily.</text>
</comment>
<dbReference type="PANTHER" id="PTHR43133">
    <property type="entry name" value="RNA POLYMERASE ECF-TYPE SIGMA FACTO"/>
    <property type="match status" value="1"/>
</dbReference>
<dbReference type="SUPFAM" id="SSF88659">
    <property type="entry name" value="Sigma3 and sigma4 domains of RNA polymerase sigma factors"/>
    <property type="match status" value="1"/>
</dbReference>
<evidence type="ECO:0000256" key="3">
    <source>
        <dbReference type="ARBA" id="ARBA00023082"/>
    </source>
</evidence>
<dbReference type="OrthoDB" id="9784984at2"/>
<name>A0A0K9YJA9_9BACL</name>
<dbReference type="InterPro" id="IPR013249">
    <property type="entry name" value="RNA_pol_sigma70_r4_t2"/>
</dbReference>
<dbReference type="GO" id="GO:0006352">
    <property type="term" value="P:DNA-templated transcription initiation"/>
    <property type="evidence" value="ECO:0007669"/>
    <property type="project" value="InterPro"/>
</dbReference>
<evidence type="ECO:0000256" key="4">
    <source>
        <dbReference type="ARBA" id="ARBA00023163"/>
    </source>
</evidence>
<evidence type="ECO:0000313" key="9">
    <source>
        <dbReference type="Proteomes" id="UP000036834"/>
    </source>
</evidence>
<dbReference type="EMBL" id="BJON01000011">
    <property type="protein sequence ID" value="GED69318.1"/>
    <property type="molecule type" value="Genomic_DNA"/>
</dbReference>
<dbReference type="InterPro" id="IPR039425">
    <property type="entry name" value="RNA_pol_sigma-70-like"/>
</dbReference>
<proteinExistence type="inferred from homology"/>
<dbReference type="SUPFAM" id="SSF88946">
    <property type="entry name" value="Sigma2 domain of RNA polymerase sigma factors"/>
    <property type="match status" value="1"/>
</dbReference>
<evidence type="ECO:0000256" key="1">
    <source>
        <dbReference type="ARBA" id="ARBA00010641"/>
    </source>
</evidence>
<dbReference type="InterPro" id="IPR007627">
    <property type="entry name" value="RNA_pol_sigma70_r2"/>
</dbReference>
<dbReference type="Gene3D" id="1.10.1740.10">
    <property type="match status" value="1"/>
</dbReference>
<evidence type="ECO:0000313" key="8">
    <source>
        <dbReference type="EMBL" id="KNB68793.1"/>
    </source>
</evidence>
<dbReference type="InterPro" id="IPR013325">
    <property type="entry name" value="RNA_pol_sigma_r2"/>
</dbReference>
<dbReference type="RefSeq" id="WP_049742728.1">
    <property type="nucleotide sequence ID" value="NZ_BJON01000011.1"/>
</dbReference>
<keyword evidence="10" id="KW-1185">Reference proteome</keyword>
<keyword evidence="4" id="KW-0804">Transcription</keyword>
<dbReference type="InterPro" id="IPR013324">
    <property type="entry name" value="RNA_pol_sigma_r3/r4-like"/>
</dbReference>
<dbReference type="STRING" id="54915.ADS79_33105"/>
<dbReference type="InterPro" id="IPR014284">
    <property type="entry name" value="RNA_pol_sigma-70_dom"/>
</dbReference>
<dbReference type="GO" id="GO:0016987">
    <property type="term" value="F:sigma factor activity"/>
    <property type="evidence" value="ECO:0007669"/>
    <property type="project" value="UniProtKB-KW"/>
</dbReference>